<evidence type="ECO:0008006" key="3">
    <source>
        <dbReference type="Google" id="ProtNLM"/>
    </source>
</evidence>
<evidence type="ECO:0000313" key="2">
    <source>
        <dbReference type="Proteomes" id="UP001209803"/>
    </source>
</evidence>
<reference evidence="1 2" key="1">
    <citation type="submission" date="2023-03" db="EMBL/GenBank/DDBJ databases">
        <title>Roseibium porphyridii sp. nov. and Roseibium rhodosorbium sp. nov. isolated from marine algae, Porphyridium cruentum and Rhodosorus marinus, respectively.</title>
        <authorList>
            <person name="Lee M.W."/>
            <person name="Choi B.J."/>
            <person name="Lee J.K."/>
            <person name="Choi D.G."/>
            <person name="Baek J.H."/>
            <person name="Bayburt H."/>
            <person name="Kim J.M."/>
            <person name="Han D.M."/>
            <person name="Kim K.H."/>
            <person name="Jeon C.O."/>
        </authorList>
    </citation>
    <scope>NUCLEOTIDE SEQUENCE [LARGE SCALE GENOMIC DNA]</scope>
    <source>
        <strain evidence="1 2">KMA01</strain>
    </source>
</reference>
<sequence length="620" mass="69560">MLATNTCAWNPLGGKICINSLYQDFPPSHSLADHAFNLLTEEFKARGHAPSNQMLVAIRDVLLTLEAMAEERCPDRVFLSSLDPGVGKTSAVVSFIKALRLSPRPDHQDAAILICLGRLEQIEEMIRATGLTKDEFAVLTSDEELNALGSDNWQKARVLFTTQSRIQLSLQGRRFEQVSKFQYQGLRRQVVIWDETMLPATPITVNQLEISSLLQPISSMSPLLLDLLEQTYDKLRSCQDKGTITIPNLPQESGLDWSDINRLSEGLPEANRRTLRSLWQMSGQTVSVRRDGINRNTVLHFQMSLPEDFAPVLVLDASGRVRATYKLWEVHRGGLTRLRSASKDYSKLRIHHWPVGGGKSSLTRDFDRHVQGVAKTKNNKQWERWLVVHHKSFQGGRDFISAVKDQLERPELCSFLNWGSHDATNDYAEISNVILAGTLFYPPSVIEAVGRAAGDLPAWKTPFSEKDFISVQRGETAHVLLQAACRGSVRSSVGSSCGVCDLYVIGSKRSGFPEVLLETFPGCQLQKWRPIRRRAKGRVALALDYLENRFEEDLRTFVPFRDVQEAISCSDKSTFRKDIRKHPDFGAGLDELQLVEGMDGRYGGFVSVSYEALFGAPRDA</sequence>
<gene>
    <name evidence="1" type="ORF">K1718_00075</name>
</gene>
<keyword evidence="2" id="KW-1185">Reference proteome</keyword>
<dbReference type="Proteomes" id="UP001209803">
    <property type="component" value="Chromosome"/>
</dbReference>
<proteinExistence type="predicted"/>
<name>A0ABY8F4V2_9HYPH</name>
<organism evidence="1 2">
    <name type="scientific">Roseibium porphyridii</name>
    <dbReference type="NCBI Taxonomy" id="2866279"/>
    <lineage>
        <taxon>Bacteria</taxon>
        <taxon>Pseudomonadati</taxon>
        <taxon>Pseudomonadota</taxon>
        <taxon>Alphaproteobacteria</taxon>
        <taxon>Hyphomicrobiales</taxon>
        <taxon>Stappiaceae</taxon>
        <taxon>Roseibium</taxon>
    </lineage>
</organism>
<evidence type="ECO:0000313" key="1">
    <source>
        <dbReference type="EMBL" id="WFE89794.1"/>
    </source>
</evidence>
<accession>A0ABY8F4V2</accession>
<dbReference type="EMBL" id="CP120863">
    <property type="protein sequence ID" value="WFE89794.1"/>
    <property type="molecule type" value="Genomic_DNA"/>
</dbReference>
<dbReference type="RefSeq" id="WP_265680181.1">
    <property type="nucleotide sequence ID" value="NZ_CP120863.1"/>
</dbReference>
<protein>
    <recommendedName>
        <fullName evidence="3">Helicase/UvrB N-terminal domain-containing protein</fullName>
    </recommendedName>
</protein>